<dbReference type="OrthoDB" id="9799747at2"/>
<dbReference type="KEGG" id="pph:Ppha_2431"/>
<dbReference type="Pfam" id="PF13412">
    <property type="entry name" value="HTH_24"/>
    <property type="match status" value="1"/>
</dbReference>
<evidence type="ECO:0000313" key="1">
    <source>
        <dbReference type="EMBL" id="ACF44619.1"/>
    </source>
</evidence>
<sequence length="218" mass="24158">MNILSLHASDPLLFVDRAMPSDLLEAIKKLEKWDEKALDMANLLISVWSADAIARPNDREGISELQRLIHSALDGLNSSASLPEEYRFRWLEASDMLESRRLNLAYADPEVLLRRRHVPEILQSLLETGNRELPQLDLIKKLGVSAGRVTQLIGNLESCGLVTKRKQGRDILLQLTDIGRKHAASAPKMAAPVTGFRGLLSTDATIQSHVKIGKLIAA</sequence>
<dbReference type="Proteomes" id="UP000002724">
    <property type="component" value="Chromosome"/>
</dbReference>
<accession>B4SEU3</accession>
<keyword evidence="2" id="KW-1185">Reference proteome</keyword>
<dbReference type="AlphaFoldDB" id="B4SEU3"/>
<dbReference type="SUPFAM" id="SSF46785">
    <property type="entry name" value="Winged helix' DNA-binding domain"/>
    <property type="match status" value="1"/>
</dbReference>
<dbReference type="RefSeq" id="WP_012509093.1">
    <property type="nucleotide sequence ID" value="NC_011060.1"/>
</dbReference>
<organism evidence="1 2">
    <name type="scientific">Pelodictyon phaeoclathratiforme (strain DSM 5477 / BU-1)</name>
    <dbReference type="NCBI Taxonomy" id="324925"/>
    <lineage>
        <taxon>Bacteria</taxon>
        <taxon>Pseudomonadati</taxon>
        <taxon>Chlorobiota</taxon>
        <taxon>Chlorobiia</taxon>
        <taxon>Chlorobiales</taxon>
        <taxon>Chlorobiaceae</taxon>
        <taxon>Chlorobium/Pelodictyon group</taxon>
        <taxon>Pelodictyon</taxon>
    </lineage>
</organism>
<dbReference type="InterPro" id="IPR011991">
    <property type="entry name" value="ArsR-like_HTH"/>
</dbReference>
<dbReference type="InterPro" id="IPR036390">
    <property type="entry name" value="WH_DNA-bd_sf"/>
</dbReference>
<dbReference type="Gene3D" id="1.10.10.10">
    <property type="entry name" value="Winged helix-like DNA-binding domain superfamily/Winged helix DNA-binding domain"/>
    <property type="match status" value="1"/>
</dbReference>
<dbReference type="EMBL" id="CP001110">
    <property type="protein sequence ID" value="ACF44619.1"/>
    <property type="molecule type" value="Genomic_DNA"/>
</dbReference>
<dbReference type="InterPro" id="IPR036388">
    <property type="entry name" value="WH-like_DNA-bd_sf"/>
</dbReference>
<dbReference type="GO" id="GO:0006355">
    <property type="term" value="P:regulation of DNA-templated transcription"/>
    <property type="evidence" value="ECO:0007669"/>
    <property type="project" value="UniProtKB-ARBA"/>
</dbReference>
<name>B4SEU3_PELPB</name>
<proteinExistence type="predicted"/>
<protein>
    <submittedName>
        <fullName evidence="1">Uncharacterized protein</fullName>
    </submittedName>
</protein>
<gene>
    <name evidence="1" type="ordered locus">Ppha_2431</name>
</gene>
<dbReference type="eggNOG" id="COG1846">
    <property type="taxonomic scope" value="Bacteria"/>
</dbReference>
<dbReference type="HOGENOM" id="CLU_1265955_0_0_10"/>
<evidence type="ECO:0000313" key="2">
    <source>
        <dbReference type="Proteomes" id="UP000002724"/>
    </source>
</evidence>
<dbReference type="CDD" id="cd00090">
    <property type="entry name" value="HTH_ARSR"/>
    <property type="match status" value="1"/>
</dbReference>
<reference evidence="1 2" key="1">
    <citation type="submission" date="2008-06" db="EMBL/GenBank/DDBJ databases">
        <title>Complete sequence of Pelodictyon phaeoclathratiforme BU-1.</title>
        <authorList>
            <consortium name="US DOE Joint Genome Institute"/>
            <person name="Lucas S."/>
            <person name="Copeland A."/>
            <person name="Lapidus A."/>
            <person name="Glavina del Rio T."/>
            <person name="Dalin E."/>
            <person name="Tice H."/>
            <person name="Bruce D."/>
            <person name="Goodwin L."/>
            <person name="Pitluck S."/>
            <person name="Schmutz J."/>
            <person name="Larimer F."/>
            <person name="Land M."/>
            <person name="Hauser L."/>
            <person name="Kyrpides N."/>
            <person name="Mikhailova N."/>
            <person name="Liu Z."/>
            <person name="Li T."/>
            <person name="Zhao F."/>
            <person name="Overmann J."/>
            <person name="Bryant D.A."/>
            <person name="Richardson P."/>
        </authorList>
    </citation>
    <scope>NUCLEOTIDE SEQUENCE [LARGE SCALE GENOMIC DNA]</scope>
    <source>
        <strain evidence="2">DSM 5477 / BU-1</strain>
    </source>
</reference>